<organism evidence="1 2">
    <name type="scientific">Camellia lanceoleosa</name>
    <dbReference type="NCBI Taxonomy" id="1840588"/>
    <lineage>
        <taxon>Eukaryota</taxon>
        <taxon>Viridiplantae</taxon>
        <taxon>Streptophyta</taxon>
        <taxon>Embryophyta</taxon>
        <taxon>Tracheophyta</taxon>
        <taxon>Spermatophyta</taxon>
        <taxon>Magnoliopsida</taxon>
        <taxon>eudicotyledons</taxon>
        <taxon>Gunneridae</taxon>
        <taxon>Pentapetalae</taxon>
        <taxon>asterids</taxon>
        <taxon>Ericales</taxon>
        <taxon>Theaceae</taxon>
        <taxon>Camellia</taxon>
    </lineage>
</organism>
<dbReference type="EMBL" id="CM045761">
    <property type="protein sequence ID" value="KAI8012924.1"/>
    <property type="molecule type" value="Genomic_DNA"/>
</dbReference>
<accession>A0ACC0HJM5</accession>
<name>A0ACC0HJM5_9ERIC</name>
<gene>
    <name evidence="1" type="ORF">LOK49_LG05G01846</name>
</gene>
<comment type="caution">
    <text evidence="1">The sequence shown here is derived from an EMBL/GenBank/DDBJ whole genome shotgun (WGS) entry which is preliminary data.</text>
</comment>
<dbReference type="Proteomes" id="UP001060215">
    <property type="component" value="Chromosome 4"/>
</dbReference>
<proteinExistence type="predicted"/>
<evidence type="ECO:0000313" key="1">
    <source>
        <dbReference type="EMBL" id="KAI8012924.1"/>
    </source>
</evidence>
<protein>
    <submittedName>
        <fullName evidence="1">Uncharacterized protein</fullName>
    </submittedName>
</protein>
<evidence type="ECO:0000313" key="2">
    <source>
        <dbReference type="Proteomes" id="UP001060215"/>
    </source>
</evidence>
<keyword evidence="2" id="KW-1185">Reference proteome</keyword>
<reference evidence="1 2" key="1">
    <citation type="journal article" date="2022" name="Plant J.">
        <title>Chromosome-level genome of Camellia lanceoleosa provides a valuable resource for understanding genome evolution and self-incompatibility.</title>
        <authorList>
            <person name="Gong W."/>
            <person name="Xiao S."/>
            <person name="Wang L."/>
            <person name="Liao Z."/>
            <person name="Chang Y."/>
            <person name="Mo W."/>
            <person name="Hu G."/>
            <person name="Li W."/>
            <person name="Zhao G."/>
            <person name="Zhu H."/>
            <person name="Hu X."/>
            <person name="Ji K."/>
            <person name="Xiang X."/>
            <person name="Song Q."/>
            <person name="Yuan D."/>
            <person name="Jin S."/>
            <person name="Zhang L."/>
        </authorList>
    </citation>
    <scope>NUCLEOTIDE SEQUENCE [LARGE SCALE GENOMIC DNA]</scope>
    <source>
        <strain evidence="1">SQ_2022a</strain>
    </source>
</reference>
<sequence>MEAPLRNAQWRSSYGLSYPVFTTVVDKLKPYIAQSNLSLPSDCAVAMVLSCLTHGLSSKTLASRYSLEPYLISKITNMVTCLIATKLYPEFIKIPVSRHCLHDTTQAFEELTSLPNMCGAIDSSPRQDPPPPLRL</sequence>